<dbReference type="EMBL" id="JAFKDB010000014">
    <property type="protein sequence ID" value="MBN7770117.1"/>
    <property type="molecule type" value="Genomic_DNA"/>
</dbReference>
<dbReference type="InterPro" id="IPR001451">
    <property type="entry name" value="Hexapep"/>
</dbReference>
<proteinExistence type="predicted"/>
<protein>
    <submittedName>
        <fullName evidence="1">Gamma carbonic anhydrase family protein</fullName>
    </submittedName>
</protein>
<dbReference type="InterPro" id="IPR047324">
    <property type="entry name" value="LbH_gamma_CA-like"/>
</dbReference>
<keyword evidence="2" id="KW-1185">Reference proteome</keyword>
<organism evidence="1 2">
    <name type="scientific">Marinobacter daepoensis</name>
    <dbReference type="NCBI Taxonomy" id="262077"/>
    <lineage>
        <taxon>Bacteria</taxon>
        <taxon>Pseudomonadati</taxon>
        <taxon>Pseudomonadota</taxon>
        <taxon>Gammaproteobacteria</taxon>
        <taxon>Pseudomonadales</taxon>
        <taxon>Marinobacteraceae</taxon>
        <taxon>Marinobacter</taxon>
    </lineage>
</organism>
<dbReference type="RefSeq" id="WP_206557424.1">
    <property type="nucleotide sequence ID" value="NZ_JAFKDB010000014.1"/>
</dbReference>
<dbReference type="SUPFAM" id="SSF51161">
    <property type="entry name" value="Trimeric LpxA-like enzymes"/>
    <property type="match status" value="1"/>
</dbReference>
<evidence type="ECO:0000313" key="2">
    <source>
        <dbReference type="Proteomes" id="UP000664344"/>
    </source>
</evidence>
<dbReference type="Proteomes" id="UP000664344">
    <property type="component" value="Unassembled WGS sequence"/>
</dbReference>
<dbReference type="Pfam" id="PF00132">
    <property type="entry name" value="Hexapep"/>
    <property type="match status" value="1"/>
</dbReference>
<dbReference type="PANTHER" id="PTHR13061:SF29">
    <property type="entry name" value="GAMMA CARBONIC ANHYDRASE-LIKE 1, MITOCHONDRIAL-RELATED"/>
    <property type="match status" value="1"/>
</dbReference>
<reference evidence="1 2" key="1">
    <citation type="submission" date="2021-02" db="EMBL/GenBank/DDBJ databases">
        <title>PHA producing bacteria isolated from coastal sediment in Guangdong, Shenzhen.</title>
        <authorList>
            <person name="Zheng W."/>
            <person name="Yu S."/>
            <person name="Huang Y."/>
        </authorList>
    </citation>
    <scope>NUCLEOTIDE SEQUENCE [LARGE SCALE GENOMIC DNA]</scope>
    <source>
        <strain evidence="1 2">TN21-5</strain>
    </source>
</reference>
<dbReference type="PANTHER" id="PTHR13061">
    <property type="entry name" value="DYNACTIN SUBUNIT P25"/>
    <property type="match status" value="1"/>
</dbReference>
<dbReference type="Gene3D" id="2.160.10.10">
    <property type="entry name" value="Hexapeptide repeat proteins"/>
    <property type="match status" value="1"/>
</dbReference>
<accession>A0ABS3BEE1</accession>
<evidence type="ECO:0000313" key="1">
    <source>
        <dbReference type="EMBL" id="MBN7770117.1"/>
    </source>
</evidence>
<dbReference type="InterPro" id="IPR050484">
    <property type="entry name" value="Transf_Hexapept/Carb_Anhydrase"/>
</dbReference>
<comment type="caution">
    <text evidence="1">The sequence shown here is derived from an EMBL/GenBank/DDBJ whole genome shotgun (WGS) entry which is preliminary data.</text>
</comment>
<sequence length="178" mass="19307">MYYELDGIRPRLIGDDQFVAHNATVIGNVRLLEKSSLWYNVVIRGDNELITIGPESNVQDGTVLHTDSGFPVTLGRGVTVGHKAMLHGCEVGDYSLIGINAVVLNGARIGKHCLIGANTLIPEGMEIPDGSMVVGAPGKIKRQLNESQKKMLEMSAAHYVQNAARYSQGFRSCEPESE</sequence>
<gene>
    <name evidence="1" type="ORF">JYP53_09415</name>
</gene>
<dbReference type="CDD" id="cd04645">
    <property type="entry name" value="LbH_gamma_CA_like"/>
    <property type="match status" value="1"/>
</dbReference>
<dbReference type="InterPro" id="IPR011004">
    <property type="entry name" value="Trimer_LpxA-like_sf"/>
</dbReference>
<name>A0ABS3BEE1_9GAMM</name>